<dbReference type="PIRSF" id="PIRSF001434">
    <property type="entry name" value="CGS"/>
    <property type="match status" value="1"/>
</dbReference>
<proteinExistence type="inferred from homology"/>
<sequence>MQPSPLTGFSSVCVHAGHEQDPRYAHLTPIYASSTYVYDSAEQGMRRFSGQEDGFIYSRWDSPNFREAEAKIAALEAFGLTGPDGSPLQLKAKLHASGMGALSTLFLAHLKAGDKVLSHYSLYGGTEELFMKILPPLGIEAIITDMRDLNKTEDILRNDPSIRMMYLETPANPTLRCVDLEALIAMAQQHNLISAVDNTFATPYLQQPFAFGADYVFHSTTKFLNGHGTAIGGVLIGRDVERMSGPVEKVHRLLGANSNPFDAFMLTQGIKTLEVRMERHCHNAMEVAGFLDGHPAIASVNYLGLADHPDFMIASRQMKHPGAMLSFELKGGLEAGKKFIDKLQMCLRAVSLGTTDTLICHPASMTHYSVPKELREKYDITDGLIRMSTGLESVTDILNDLDQALA</sequence>
<dbReference type="PANTHER" id="PTHR11808:SF80">
    <property type="entry name" value="CYSTATHIONINE GAMMA-LYASE"/>
    <property type="match status" value="1"/>
</dbReference>
<reference evidence="5" key="1">
    <citation type="submission" date="2024-03" db="EMBL/GenBank/DDBJ databases">
        <title>Chitinophaga horti sp. nov., isolated from garden soil.</title>
        <authorList>
            <person name="Lee D.S."/>
            <person name="Han D.M."/>
            <person name="Baek J.H."/>
            <person name="Choi D.G."/>
            <person name="Jeon J.H."/>
            <person name="Jeon C.O."/>
        </authorList>
    </citation>
    <scope>NUCLEOTIDE SEQUENCE [LARGE SCALE GENOMIC DNA]</scope>
    <source>
        <strain evidence="5">GPA1</strain>
    </source>
</reference>
<protein>
    <submittedName>
        <fullName evidence="4">Aminotransferase class I/II-fold pyridoxal phosphate-dependent enzyme</fullName>
    </submittedName>
</protein>
<accession>A0ABZ2YJ39</accession>
<evidence type="ECO:0000256" key="2">
    <source>
        <dbReference type="ARBA" id="ARBA00022898"/>
    </source>
</evidence>
<evidence type="ECO:0000256" key="3">
    <source>
        <dbReference type="RuleBase" id="RU362118"/>
    </source>
</evidence>
<dbReference type="Pfam" id="PF01053">
    <property type="entry name" value="Cys_Met_Meta_PP"/>
    <property type="match status" value="1"/>
</dbReference>
<dbReference type="InterPro" id="IPR015421">
    <property type="entry name" value="PyrdxlP-dep_Trfase_major"/>
</dbReference>
<dbReference type="SUPFAM" id="SSF53383">
    <property type="entry name" value="PLP-dependent transferases"/>
    <property type="match status" value="1"/>
</dbReference>
<dbReference type="CDD" id="cd00614">
    <property type="entry name" value="CGS_like"/>
    <property type="match status" value="1"/>
</dbReference>
<evidence type="ECO:0000256" key="1">
    <source>
        <dbReference type="ARBA" id="ARBA00001933"/>
    </source>
</evidence>
<dbReference type="PROSITE" id="PS00868">
    <property type="entry name" value="CYS_MET_METAB_PP"/>
    <property type="match status" value="1"/>
</dbReference>
<dbReference type="Proteomes" id="UP001485459">
    <property type="component" value="Chromosome"/>
</dbReference>
<keyword evidence="5" id="KW-1185">Reference proteome</keyword>
<dbReference type="InterPro" id="IPR000277">
    <property type="entry name" value="Cys/Met-Metab_PyrdxlP-dep_enz"/>
</dbReference>
<comment type="similarity">
    <text evidence="3">Belongs to the trans-sulfuration enzymes family.</text>
</comment>
<evidence type="ECO:0000313" key="4">
    <source>
        <dbReference type="EMBL" id="WZN39748.1"/>
    </source>
</evidence>
<dbReference type="GO" id="GO:0008483">
    <property type="term" value="F:transaminase activity"/>
    <property type="evidence" value="ECO:0007669"/>
    <property type="project" value="UniProtKB-KW"/>
</dbReference>
<name>A0ABZ2YJ39_9BACT</name>
<comment type="cofactor">
    <cofactor evidence="1 3">
        <name>pyridoxal 5'-phosphate</name>
        <dbReference type="ChEBI" id="CHEBI:597326"/>
    </cofactor>
</comment>
<dbReference type="InterPro" id="IPR054542">
    <property type="entry name" value="Cys_met_metab_PP"/>
</dbReference>
<dbReference type="InterPro" id="IPR015422">
    <property type="entry name" value="PyrdxlP-dep_Trfase_small"/>
</dbReference>
<organism evidence="4 5">
    <name type="scientific">Chitinophaga pollutisoli</name>
    <dbReference type="NCBI Taxonomy" id="3133966"/>
    <lineage>
        <taxon>Bacteria</taxon>
        <taxon>Pseudomonadati</taxon>
        <taxon>Bacteroidota</taxon>
        <taxon>Chitinophagia</taxon>
        <taxon>Chitinophagales</taxon>
        <taxon>Chitinophagaceae</taxon>
        <taxon>Chitinophaga</taxon>
    </lineage>
</organism>
<dbReference type="Gene3D" id="3.40.640.10">
    <property type="entry name" value="Type I PLP-dependent aspartate aminotransferase-like (Major domain)"/>
    <property type="match status" value="1"/>
</dbReference>
<keyword evidence="4" id="KW-0808">Transferase</keyword>
<gene>
    <name evidence="4" type="ORF">WJU16_17345</name>
</gene>
<dbReference type="PANTHER" id="PTHR11808">
    <property type="entry name" value="TRANS-SULFURATION ENZYME FAMILY MEMBER"/>
    <property type="match status" value="1"/>
</dbReference>
<dbReference type="RefSeq" id="WP_341834720.1">
    <property type="nucleotide sequence ID" value="NZ_CP149822.1"/>
</dbReference>
<evidence type="ECO:0000313" key="5">
    <source>
        <dbReference type="Proteomes" id="UP001485459"/>
    </source>
</evidence>
<keyword evidence="4" id="KW-0032">Aminotransferase</keyword>
<dbReference type="InterPro" id="IPR015424">
    <property type="entry name" value="PyrdxlP-dep_Trfase"/>
</dbReference>
<dbReference type="EMBL" id="CP149822">
    <property type="protein sequence ID" value="WZN39748.1"/>
    <property type="molecule type" value="Genomic_DNA"/>
</dbReference>
<dbReference type="Gene3D" id="3.90.1150.10">
    <property type="entry name" value="Aspartate Aminotransferase, domain 1"/>
    <property type="match status" value="1"/>
</dbReference>
<keyword evidence="2 3" id="KW-0663">Pyridoxal phosphate</keyword>